<dbReference type="EMBL" id="GEDC01005028">
    <property type="protein sequence ID" value="JAS32270.1"/>
    <property type="molecule type" value="Transcribed_RNA"/>
</dbReference>
<accession>A0A1B6E2V7</accession>
<evidence type="ECO:0000313" key="1">
    <source>
        <dbReference type="EMBL" id="JAS32270.1"/>
    </source>
</evidence>
<feature type="non-terminal residue" evidence="1">
    <location>
        <position position="1"/>
    </location>
</feature>
<sequence length="147" mass="16968">NTSLLNNVKQEVQINNEKEELPIYTVQQSLIDDLEEGAKSSTKEVEVGDIEIYDEKEDYAIYPVQPTLIEDLVVDEKSLCSTEKVKEDVNLQMLTKEEETKDIEFVKKDKKFVRKTAIIEELINEKDIGGDQDIKRDDNCIFNIVLQ</sequence>
<organism evidence="1">
    <name type="scientific">Clastoptera arizonana</name>
    <name type="common">Arizona spittle bug</name>
    <dbReference type="NCBI Taxonomy" id="38151"/>
    <lineage>
        <taxon>Eukaryota</taxon>
        <taxon>Metazoa</taxon>
        <taxon>Ecdysozoa</taxon>
        <taxon>Arthropoda</taxon>
        <taxon>Hexapoda</taxon>
        <taxon>Insecta</taxon>
        <taxon>Pterygota</taxon>
        <taxon>Neoptera</taxon>
        <taxon>Paraneoptera</taxon>
        <taxon>Hemiptera</taxon>
        <taxon>Auchenorrhyncha</taxon>
        <taxon>Cercopoidea</taxon>
        <taxon>Clastopteridae</taxon>
        <taxon>Clastoptera</taxon>
    </lineage>
</organism>
<feature type="non-terminal residue" evidence="1">
    <location>
        <position position="147"/>
    </location>
</feature>
<gene>
    <name evidence="1" type="ORF">g.45939</name>
</gene>
<proteinExistence type="predicted"/>
<name>A0A1B6E2V7_9HEMI</name>
<reference evidence="1" key="1">
    <citation type="submission" date="2015-12" db="EMBL/GenBank/DDBJ databases">
        <title>De novo transcriptome assembly of four potential Pierce s Disease insect vectors from Arizona vineyards.</title>
        <authorList>
            <person name="Tassone E.E."/>
        </authorList>
    </citation>
    <scope>NUCLEOTIDE SEQUENCE</scope>
</reference>
<protein>
    <submittedName>
        <fullName evidence="1">Uncharacterized protein</fullName>
    </submittedName>
</protein>
<dbReference type="AlphaFoldDB" id="A0A1B6E2V7"/>